<feature type="domain" description="Transposase IS116/IS110/IS902 C-terminal" evidence="2">
    <location>
        <begin position="213"/>
        <end position="297"/>
    </location>
</feature>
<dbReference type="InterPro" id="IPR047650">
    <property type="entry name" value="Transpos_IS110"/>
</dbReference>
<accession>A0A1I1V2L3</accession>
<organism evidence="3 4">
    <name type="scientific">Pseudomonas straminea</name>
    <dbReference type="NCBI Taxonomy" id="47882"/>
    <lineage>
        <taxon>Bacteria</taxon>
        <taxon>Pseudomonadati</taxon>
        <taxon>Pseudomonadota</taxon>
        <taxon>Gammaproteobacteria</taxon>
        <taxon>Pseudomonadales</taxon>
        <taxon>Pseudomonadaceae</taxon>
        <taxon>Phytopseudomonas</taxon>
    </lineage>
</organism>
<gene>
    <name evidence="3" type="ORF">SAMN05216372_10422</name>
</gene>
<dbReference type="InterPro" id="IPR003346">
    <property type="entry name" value="Transposase_20"/>
</dbReference>
<sequence length="338" mass="37688">MKKFCGIDLHSNNSVVVITDEADRILLSRRCPNDLAKIVLLLEPHRTELEGVVVESTYNWYWLVDGLKDAGFDVKLANTVAMKRYDALKHSDDQDDAAFLAHLLRLGILPTGYVHPPQERALRDLARKRIQLVRSRTQHVLAVENIMARQQGSRLSSAAVKRLSSTTIDNLGLPDDVALAISANVAVIETLNIQIDCLEQRLLGGVRLRPEYALLKSMPGVGEVLATVIMLETGSIERFADVGKFASYARCVNSAHYSNGKKKGEGNTKNGNAYLVWAFVEAANFARRFNEEAKRFFDKKKAKTNNVVATKALAHKLARASYHILKEKQPFDVSRCFA</sequence>
<dbReference type="Proteomes" id="UP000243950">
    <property type="component" value="Unassembled WGS sequence"/>
</dbReference>
<evidence type="ECO:0000259" key="1">
    <source>
        <dbReference type="Pfam" id="PF01548"/>
    </source>
</evidence>
<proteinExistence type="predicted"/>
<dbReference type="PANTHER" id="PTHR33055:SF15">
    <property type="entry name" value="TRANSPOSASE-RELATED"/>
    <property type="match status" value="1"/>
</dbReference>
<dbReference type="NCBIfam" id="NF033542">
    <property type="entry name" value="transpos_IS110"/>
    <property type="match status" value="1"/>
</dbReference>
<protein>
    <submittedName>
        <fullName evidence="3">Transposase</fullName>
    </submittedName>
</protein>
<dbReference type="GO" id="GO:0006313">
    <property type="term" value="P:DNA transposition"/>
    <property type="evidence" value="ECO:0007669"/>
    <property type="project" value="InterPro"/>
</dbReference>
<dbReference type="Pfam" id="PF02371">
    <property type="entry name" value="Transposase_20"/>
    <property type="match status" value="1"/>
</dbReference>
<name>A0A1I1V2L3_PSEOC</name>
<dbReference type="PANTHER" id="PTHR33055">
    <property type="entry name" value="TRANSPOSASE FOR INSERTION SEQUENCE ELEMENT IS1111A"/>
    <property type="match status" value="1"/>
</dbReference>
<evidence type="ECO:0000313" key="4">
    <source>
        <dbReference type="Proteomes" id="UP000243950"/>
    </source>
</evidence>
<keyword evidence="4" id="KW-1185">Reference proteome</keyword>
<dbReference type="EMBL" id="FOMO01000004">
    <property type="protein sequence ID" value="SFD77055.1"/>
    <property type="molecule type" value="Genomic_DNA"/>
</dbReference>
<dbReference type="GO" id="GO:0003677">
    <property type="term" value="F:DNA binding"/>
    <property type="evidence" value="ECO:0007669"/>
    <property type="project" value="InterPro"/>
</dbReference>
<dbReference type="RefSeq" id="WP_093503582.1">
    <property type="nucleotide sequence ID" value="NZ_BSSG01000003.1"/>
</dbReference>
<feature type="domain" description="Transposase IS110-like N-terminal" evidence="1">
    <location>
        <begin position="5"/>
        <end position="145"/>
    </location>
</feature>
<evidence type="ECO:0000313" key="3">
    <source>
        <dbReference type="EMBL" id="SFD77055.1"/>
    </source>
</evidence>
<dbReference type="Pfam" id="PF01548">
    <property type="entry name" value="DEDD_Tnp_IS110"/>
    <property type="match status" value="1"/>
</dbReference>
<dbReference type="InterPro" id="IPR002525">
    <property type="entry name" value="Transp_IS110-like_N"/>
</dbReference>
<reference evidence="4" key="1">
    <citation type="submission" date="2016-10" db="EMBL/GenBank/DDBJ databases">
        <authorList>
            <person name="Varghese N."/>
            <person name="Submissions S."/>
        </authorList>
    </citation>
    <scope>NUCLEOTIDE SEQUENCE [LARGE SCALE GENOMIC DNA]</scope>
    <source>
        <strain evidence="4">JCM 2783</strain>
    </source>
</reference>
<dbReference type="GO" id="GO:0004803">
    <property type="term" value="F:transposase activity"/>
    <property type="evidence" value="ECO:0007669"/>
    <property type="project" value="InterPro"/>
</dbReference>
<evidence type="ECO:0000259" key="2">
    <source>
        <dbReference type="Pfam" id="PF02371"/>
    </source>
</evidence>
<dbReference type="AlphaFoldDB" id="A0A1I1V2L3"/>